<keyword evidence="3" id="KW-1185">Reference proteome</keyword>
<name>A0ABS1GGC2_9AQUI</name>
<accession>A0ABS1GGC2</accession>
<feature type="coiled-coil region" evidence="1">
    <location>
        <begin position="823"/>
        <end position="850"/>
    </location>
</feature>
<evidence type="ECO:0000313" key="3">
    <source>
        <dbReference type="Proteomes" id="UP000772812"/>
    </source>
</evidence>
<dbReference type="EMBL" id="JAACYA010000001">
    <property type="protein sequence ID" value="MBK3331983.1"/>
    <property type="molecule type" value="Genomic_DNA"/>
</dbReference>
<gene>
    <name evidence="2" type="ORF">GWK41_02740</name>
</gene>
<proteinExistence type="predicted"/>
<feature type="coiled-coil region" evidence="1">
    <location>
        <begin position="543"/>
        <end position="597"/>
    </location>
</feature>
<comment type="caution">
    <text evidence="2">The sequence shown here is derived from an EMBL/GenBank/DDBJ whole genome shotgun (WGS) entry which is preliminary data.</text>
</comment>
<evidence type="ECO:0000256" key="1">
    <source>
        <dbReference type="SAM" id="Coils"/>
    </source>
</evidence>
<keyword evidence="1" id="KW-0175">Coiled coil</keyword>
<dbReference type="InterPro" id="IPR014055">
    <property type="entry name" value="CRISPR-assoc_prot_Csx11"/>
</dbReference>
<sequence length="1216" mass="145052">MSGLEKLKQYRDEILKAEIGALLFNLGKTHIGFWEKRNGKTYFNIDNNSFKNIFGYGPFGDYRNYYQKHDDLKDRSPFEYELEKYGLKDFIFNRILSFPFKVLIKNGDRKEEREKIEWHEIFKGDALEIEFIKRIFFRGCENINSGIDKGSPNKQLEPPLWLSNAFGSFKEEIKEHNFDQRRLCFYSNLSSFLSRNGYFQNPNWEEIRNFVLKEIKNWYSHLLSDSRFPVNDVSLFDQAYMTASMFKAVLSQLVVDSSRLNIDDDNKNYLKNPSSIKWRILGIQYDKVGVAEKSLKLASISWYREITDKIDEEIKNLLEVEYPIGNEIYRDETGIYFIVGEDLGKDLNDGSNLAKLKKDLREIEDKILEKFKDLTNDEFYPAIFLTKASRGLMNLSTLLENAKENFLKANWEKKSISLNIENRDKGKAIGICPICQIRLIYEKDKEKKNNPTICEVCDDRIHHKQVSKWIDNLTGETIWIEEIKDKNERVAYISLKFELEDWLNGNLLNSLLIQKSDFKLYLTEIKNFLEIFILNRTNFSDIFSELNKQIRSLEEKLKGSSLNQEEKRKLGQEKGLVESKRRKLSKIENIINKLIEEKWWIKPLDTKYSIEGYSNWDIDTYIQETNNFLSEVNFNLKVKNSFLELSKDAYNGCKNNKESLNDFIKQIFFGSIIGTPWEKLIKTTFLNSKIDWEKEEIRWEKFKDKNDPALDLLATLLLQFLLRKNPSPARLRRIWETTREFFEEIHKKLEQILDIPNWKKKRLVWEIQDNSLVGQKSMELEADKILFWMDKKGNSWEEKINSNVAKIYLISSISNFIDVYGNNQLKELKYKSLKNEKKAIEDLNKIFSSEESLKKHLQKKEIVLKKYGTKEELIKLSIKSNLKKIHSYKPFTSITDPSPINYQVVIPAEYLPKLIDEVIKKYNEEFKYVYGKLPIHIGIVISDYKKPVYINLKALRRIRRDVKDIDNLYRNKNQKDFQKYFRHKTIFYGEEEAKEKERRNQTKSYYSLYWDKFKEGNYNFYIKPSLKLNKDCSLKWKKWLVSVGKLKNKFKTIQIIPNTFDFEYLDHNIRRNEIFYDENGKRLIPLKQNRPYEIEVYWGKFKKFKVLFDKTDLNTTRIHKLIELLYSKLQAEKEYNSDYSYLLTSAFIELLELNKIGKNYVQRRKIINDIFELEINNFVELSNDFRKNLQKSLTKKENILLFLDMFEFWHTAMKEV</sequence>
<dbReference type="RefSeq" id="WP_200673378.1">
    <property type="nucleotide sequence ID" value="NZ_JAACYA010000001.1"/>
</dbReference>
<organism evidence="2 3">
    <name type="scientific">Persephonella atlantica</name>
    <dbReference type="NCBI Taxonomy" id="2699429"/>
    <lineage>
        <taxon>Bacteria</taxon>
        <taxon>Pseudomonadati</taxon>
        <taxon>Aquificota</taxon>
        <taxon>Aquificia</taxon>
        <taxon>Aquificales</taxon>
        <taxon>Hydrogenothermaceae</taxon>
        <taxon>Persephonella</taxon>
    </lineage>
</organism>
<evidence type="ECO:0000313" key="2">
    <source>
        <dbReference type="EMBL" id="MBK3331983.1"/>
    </source>
</evidence>
<dbReference type="Proteomes" id="UP000772812">
    <property type="component" value="Unassembled WGS sequence"/>
</dbReference>
<protein>
    <submittedName>
        <fullName evidence="2">CRISPR-associated protein Csx11</fullName>
    </submittedName>
</protein>
<dbReference type="NCBIfam" id="TIGR02682">
    <property type="entry name" value="cas_csx11"/>
    <property type="match status" value="1"/>
</dbReference>
<reference evidence="2 3" key="1">
    <citation type="journal article" date="2021" name="Syst. Appl. Microbiol.">
        <title>Persephonella atlantica sp. nov.: How to adapt to physico-chemical gradients in high temperature hydrothermal habitats.</title>
        <authorList>
            <person name="Francois D.X."/>
            <person name="Godfroy A."/>
            <person name="Mathien C."/>
            <person name="Aube J."/>
            <person name="Cathalot C."/>
            <person name="Lesongeur F."/>
            <person name="L'Haridon S."/>
            <person name="Philippon X."/>
            <person name="Roussel E.G."/>
        </authorList>
    </citation>
    <scope>NUCLEOTIDE SEQUENCE [LARGE SCALE GENOMIC DNA]</scope>
    <source>
        <strain evidence="2 3">MO1340</strain>
    </source>
</reference>